<evidence type="ECO:0000256" key="1">
    <source>
        <dbReference type="SAM" id="MobiDB-lite"/>
    </source>
</evidence>
<sequence length="403" mass="44578">MFDPRWTGGAPSTHNVGEYIDCALGYEMDSSKDHEYGSDTDEEYPSSDADEAMLSDGESAHSSDGEKQSSVQDISEETFSAEIDDVLSSTSHLTKINSPLDGHCEDADDESEFEVVEDDEDITEWSKPGPSPLRLSGEASLIRPDILRLHDRSSKPATVIPIKRSSRHLNGVDSENKRKKALYMCFIRSLSTPSVDGPAVKVSDKAKGKLRASADNDDKIDSDSEAQKRKPVLGRGTPAGARFGRWTPLTAPPSPYTYFCCDDTIPFARFGQDAFHGDNSWATLLRSARQSTQAADAEYDEGCVRHTMVVGAGNIKREAEFWTDERAMRHLRAHAQELANLPEKARKDLKGSTTGTILEEAERASVFLIDRERAPSPEWPQGEELLTLDSMSDVEDLGRWLPY</sequence>
<dbReference type="AlphaFoldDB" id="A0A4Q9ML42"/>
<dbReference type="OrthoDB" id="10506025at2759"/>
<accession>A0A4Q9ML42</accession>
<gene>
    <name evidence="2" type="ORF">BD311DRAFT_377128</name>
</gene>
<feature type="compositionally biased region" description="Acidic residues" evidence="1">
    <location>
        <begin position="38"/>
        <end position="53"/>
    </location>
</feature>
<evidence type="ECO:0000313" key="2">
    <source>
        <dbReference type="EMBL" id="TBU27518.1"/>
    </source>
</evidence>
<feature type="compositionally biased region" description="Basic and acidic residues" evidence="1">
    <location>
        <begin position="202"/>
        <end position="228"/>
    </location>
</feature>
<proteinExistence type="predicted"/>
<feature type="region of interest" description="Disordered" evidence="1">
    <location>
        <begin position="30"/>
        <end position="77"/>
    </location>
</feature>
<feature type="compositionally biased region" description="Basic and acidic residues" evidence="1">
    <location>
        <begin position="58"/>
        <end position="67"/>
    </location>
</feature>
<name>A0A4Q9ML42_9APHY</name>
<dbReference type="EMBL" id="ML143431">
    <property type="protein sequence ID" value="TBU27518.1"/>
    <property type="molecule type" value="Genomic_DNA"/>
</dbReference>
<reference evidence="2" key="1">
    <citation type="submission" date="2019-01" db="EMBL/GenBank/DDBJ databases">
        <title>Draft genome sequences of three monokaryotic isolates of the white-rot basidiomycete fungus Dichomitus squalens.</title>
        <authorList>
            <consortium name="DOE Joint Genome Institute"/>
            <person name="Lopez S.C."/>
            <person name="Andreopoulos B."/>
            <person name="Pangilinan J."/>
            <person name="Lipzen A."/>
            <person name="Riley R."/>
            <person name="Ahrendt S."/>
            <person name="Ng V."/>
            <person name="Barry K."/>
            <person name="Daum C."/>
            <person name="Grigoriev I.V."/>
            <person name="Hilden K.S."/>
            <person name="Makela M.R."/>
            <person name="de Vries R.P."/>
        </authorList>
    </citation>
    <scope>NUCLEOTIDE SEQUENCE [LARGE SCALE GENOMIC DNA]</scope>
    <source>
        <strain evidence="2">OM18370.1</strain>
    </source>
</reference>
<feature type="region of interest" description="Disordered" evidence="1">
    <location>
        <begin position="195"/>
        <end position="246"/>
    </location>
</feature>
<protein>
    <submittedName>
        <fullName evidence="2">Uncharacterized protein</fullName>
    </submittedName>
</protein>
<dbReference type="Proteomes" id="UP000292957">
    <property type="component" value="Unassembled WGS sequence"/>
</dbReference>
<organism evidence="2">
    <name type="scientific">Dichomitus squalens</name>
    <dbReference type="NCBI Taxonomy" id="114155"/>
    <lineage>
        <taxon>Eukaryota</taxon>
        <taxon>Fungi</taxon>
        <taxon>Dikarya</taxon>
        <taxon>Basidiomycota</taxon>
        <taxon>Agaricomycotina</taxon>
        <taxon>Agaricomycetes</taxon>
        <taxon>Polyporales</taxon>
        <taxon>Polyporaceae</taxon>
        <taxon>Dichomitus</taxon>
    </lineage>
</organism>